<keyword evidence="2" id="KW-1185">Reference proteome</keyword>
<dbReference type="AlphaFoldDB" id="A0A9P6B3E9"/>
<organism evidence="1 2">
    <name type="scientific">Hydnum rufescens UP504</name>
    <dbReference type="NCBI Taxonomy" id="1448309"/>
    <lineage>
        <taxon>Eukaryota</taxon>
        <taxon>Fungi</taxon>
        <taxon>Dikarya</taxon>
        <taxon>Basidiomycota</taxon>
        <taxon>Agaricomycotina</taxon>
        <taxon>Agaricomycetes</taxon>
        <taxon>Cantharellales</taxon>
        <taxon>Hydnaceae</taxon>
        <taxon>Hydnum</taxon>
    </lineage>
</organism>
<gene>
    <name evidence="1" type="ORF">BS47DRAFT_1340316</name>
</gene>
<dbReference type="Proteomes" id="UP000886523">
    <property type="component" value="Unassembled WGS sequence"/>
</dbReference>
<proteinExistence type="predicted"/>
<reference evidence="1" key="1">
    <citation type="journal article" date="2020" name="Nat. Commun.">
        <title>Large-scale genome sequencing of mycorrhizal fungi provides insights into the early evolution of symbiotic traits.</title>
        <authorList>
            <person name="Miyauchi S."/>
            <person name="Kiss E."/>
            <person name="Kuo A."/>
            <person name="Drula E."/>
            <person name="Kohler A."/>
            <person name="Sanchez-Garcia M."/>
            <person name="Morin E."/>
            <person name="Andreopoulos B."/>
            <person name="Barry K.W."/>
            <person name="Bonito G."/>
            <person name="Buee M."/>
            <person name="Carver A."/>
            <person name="Chen C."/>
            <person name="Cichocki N."/>
            <person name="Clum A."/>
            <person name="Culley D."/>
            <person name="Crous P.W."/>
            <person name="Fauchery L."/>
            <person name="Girlanda M."/>
            <person name="Hayes R.D."/>
            <person name="Keri Z."/>
            <person name="LaButti K."/>
            <person name="Lipzen A."/>
            <person name="Lombard V."/>
            <person name="Magnuson J."/>
            <person name="Maillard F."/>
            <person name="Murat C."/>
            <person name="Nolan M."/>
            <person name="Ohm R.A."/>
            <person name="Pangilinan J."/>
            <person name="Pereira M.F."/>
            <person name="Perotto S."/>
            <person name="Peter M."/>
            <person name="Pfister S."/>
            <person name="Riley R."/>
            <person name="Sitrit Y."/>
            <person name="Stielow J.B."/>
            <person name="Szollosi G."/>
            <person name="Zifcakova L."/>
            <person name="Stursova M."/>
            <person name="Spatafora J.W."/>
            <person name="Tedersoo L."/>
            <person name="Vaario L.M."/>
            <person name="Yamada A."/>
            <person name="Yan M."/>
            <person name="Wang P."/>
            <person name="Xu J."/>
            <person name="Bruns T."/>
            <person name="Baldrian P."/>
            <person name="Vilgalys R."/>
            <person name="Dunand C."/>
            <person name="Henrissat B."/>
            <person name="Grigoriev I.V."/>
            <person name="Hibbett D."/>
            <person name="Nagy L.G."/>
            <person name="Martin F.M."/>
        </authorList>
    </citation>
    <scope>NUCLEOTIDE SEQUENCE</scope>
    <source>
        <strain evidence="1">UP504</strain>
    </source>
</reference>
<dbReference type="EMBL" id="MU128935">
    <property type="protein sequence ID" value="KAF9516993.1"/>
    <property type="molecule type" value="Genomic_DNA"/>
</dbReference>
<name>A0A9P6B3E9_9AGAM</name>
<sequence>MNPWCMKVETDADTHAQRLSLPLRPDQHAVRPRQVLQLSVYRKDNHRPLRWRPLRDFVWNYADGLEDHTMSSNVGVQFDSNIVDIGARLIFIFRFKAYTRRCSLTL</sequence>
<evidence type="ECO:0000313" key="2">
    <source>
        <dbReference type="Proteomes" id="UP000886523"/>
    </source>
</evidence>
<protein>
    <submittedName>
        <fullName evidence="1">Uncharacterized protein</fullName>
    </submittedName>
</protein>
<comment type="caution">
    <text evidence="1">The sequence shown here is derived from an EMBL/GenBank/DDBJ whole genome shotgun (WGS) entry which is preliminary data.</text>
</comment>
<evidence type="ECO:0000313" key="1">
    <source>
        <dbReference type="EMBL" id="KAF9516993.1"/>
    </source>
</evidence>
<accession>A0A9P6B3E9</accession>